<accession>A0A2X2T1K4</accession>
<reference evidence="1 2" key="1">
    <citation type="submission" date="2018-06" db="EMBL/GenBank/DDBJ databases">
        <authorList>
            <consortium name="Pathogen Informatics"/>
            <person name="Doyle S."/>
        </authorList>
    </citation>
    <scope>NUCLEOTIDE SEQUENCE [LARGE SCALE GENOMIC DNA]</scope>
    <source>
        <strain evidence="1 2">NCTC12120</strain>
    </source>
</reference>
<protein>
    <submittedName>
        <fullName evidence="1">Maltose regulon periplasmic protein</fullName>
    </submittedName>
</protein>
<dbReference type="EMBL" id="UAVU01000003">
    <property type="protein sequence ID" value="SQA98228.1"/>
    <property type="molecule type" value="Genomic_DNA"/>
</dbReference>
<proteinExistence type="predicted"/>
<gene>
    <name evidence="1" type="ORF">NCTC12120_02081</name>
</gene>
<dbReference type="Proteomes" id="UP000251197">
    <property type="component" value="Unassembled WGS sequence"/>
</dbReference>
<organism evidence="1 2">
    <name type="scientific">Cedecea neteri</name>
    <dbReference type="NCBI Taxonomy" id="158822"/>
    <lineage>
        <taxon>Bacteria</taxon>
        <taxon>Pseudomonadati</taxon>
        <taxon>Pseudomonadota</taxon>
        <taxon>Gammaproteobacteria</taxon>
        <taxon>Enterobacterales</taxon>
        <taxon>Enterobacteriaceae</taxon>
        <taxon>Cedecea</taxon>
    </lineage>
</organism>
<sequence>MPKPVVVGNVAPPTAYSAPAAAPAPVAAPAAKSEPMLNDTESYFNRAIKQAVDKGNIDKALKLLNEAERLGSTSARKTFISSVKGKG</sequence>
<evidence type="ECO:0000313" key="2">
    <source>
        <dbReference type="Proteomes" id="UP000251197"/>
    </source>
</evidence>
<evidence type="ECO:0000313" key="1">
    <source>
        <dbReference type="EMBL" id="SQA98228.1"/>
    </source>
</evidence>
<name>A0A2X2T1K4_9ENTR</name>
<dbReference type="AlphaFoldDB" id="A0A2X2T1K4"/>